<dbReference type="EC" id="5.4.2.10" evidence="6 8"/>
<dbReference type="PANTHER" id="PTHR42946">
    <property type="entry name" value="PHOSPHOHEXOSE MUTASE"/>
    <property type="match status" value="1"/>
</dbReference>
<evidence type="ECO:0000256" key="2">
    <source>
        <dbReference type="ARBA" id="ARBA00022553"/>
    </source>
</evidence>
<comment type="function">
    <text evidence="6 8">Catalyzes the conversion of glucosamine-6-phosphate to glucosamine-1-phosphate.</text>
</comment>
<feature type="binding site" evidence="6">
    <location>
        <position position="241"/>
    </location>
    <ligand>
        <name>Mg(2+)</name>
        <dbReference type="ChEBI" id="CHEBI:18420"/>
    </ligand>
</feature>
<feature type="active site" description="Phosphoserine intermediate" evidence="6">
    <location>
        <position position="102"/>
    </location>
</feature>
<keyword evidence="2 6" id="KW-0597">Phosphoprotein</keyword>
<evidence type="ECO:0000313" key="14">
    <source>
        <dbReference type="Proteomes" id="UP001500238"/>
    </source>
</evidence>
<comment type="cofactor">
    <cofactor evidence="6">
        <name>Mg(2+)</name>
        <dbReference type="ChEBI" id="CHEBI:18420"/>
    </cofactor>
    <text evidence="6">Binds 1 Mg(2+) ion per subunit.</text>
</comment>
<comment type="catalytic activity">
    <reaction evidence="6 8">
        <text>alpha-D-glucosamine 1-phosphate = D-glucosamine 6-phosphate</text>
        <dbReference type="Rhea" id="RHEA:23424"/>
        <dbReference type="ChEBI" id="CHEBI:58516"/>
        <dbReference type="ChEBI" id="CHEBI:58725"/>
        <dbReference type="EC" id="5.4.2.10"/>
    </reaction>
</comment>
<accession>A0ABN1HL37</accession>
<dbReference type="PRINTS" id="PR00509">
    <property type="entry name" value="PGMPMM"/>
</dbReference>
<dbReference type="InterPro" id="IPR005844">
    <property type="entry name" value="A-D-PHexomutase_a/b/a-I"/>
</dbReference>
<evidence type="ECO:0000256" key="6">
    <source>
        <dbReference type="HAMAP-Rule" id="MF_01554"/>
    </source>
</evidence>
<keyword evidence="3 6" id="KW-0479">Metal-binding</keyword>
<evidence type="ECO:0000259" key="11">
    <source>
        <dbReference type="Pfam" id="PF02879"/>
    </source>
</evidence>
<protein>
    <recommendedName>
        <fullName evidence="6 8">Phosphoglucosamine mutase</fullName>
        <ecNumber evidence="6 8">5.4.2.10</ecNumber>
    </recommendedName>
</protein>
<evidence type="ECO:0000256" key="5">
    <source>
        <dbReference type="ARBA" id="ARBA00023235"/>
    </source>
</evidence>
<dbReference type="InterPro" id="IPR016066">
    <property type="entry name" value="A-D-PHexomutase_CS"/>
</dbReference>
<keyword evidence="5 6" id="KW-0413">Isomerase</keyword>
<feature type="domain" description="Alpha-D-phosphohexomutase alpha/beta/alpha" evidence="11">
    <location>
        <begin position="158"/>
        <end position="254"/>
    </location>
</feature>
<evidence type="ECO:0000256" key="4">
    <source>
        <dbReference type="ARBA" id="ARBA00022842"/>
    </source>
</evidence>
<feature type="modified residue" description="Phosphoserine" evidence="6">
    <location>
        <position position="102"/>
    </location>
</feature>
<keyword evidence="4 6" id="KW-0460">Magnesium</keyword>
<dbReference type="InterPro" id="IPR050060">
    <property type="entry name" value="Phosphoglucosamine_mutase"/>
</dbReference>
<dbReference type="Pfam" id="PF00408">
    <property type="entry name" value="PGM_PMM_IV"/>
    <property type="match status" value="1"/>
</dbReference>
<gene>
    <name evidence="6 13" type="primary">glmM</name>
    <name evidence="13" type="ORF">GCM10009102_01430</name>
</gene>
<dbReference type="Pfam" id="PF02880">
    <property type="entry name" value="PGM_PMM_III"/>
    <property type="match status" value="1"/>
</dbReference>
<dbReference type="InterPro" id="IPR005846">
    <property type="entry name" value="A-D-PHexomutase_a/b/a-III"/>
</dbReference>
<feature type="domain" description="Alpha-D-phosphohexomutase alpha/beta/alpha" evidence="10">
    <location>
        <begin position="3"/>
        <end position="135"/>
    </location>
</feature>
<dbReference type="PROSITE" id="PS00710">
    <property type="entry name" value="PGM_PMM"/>
    <property type="match status" value="1"/>
</dbReference>
<evidence type="ECO:0000256" key="8">
    <source>
        <dbReference type="RuleBase" id="RU004327"/>
    </source>
</evidence>
<dbReference type="InterPro" id="IPR006352">
    <property type="entry name" value="GlmM_bact"/>
</dbReference>
<name>A0ABN1HL37_9SPHN</name>
<dbReference type="PANTHER" id="PTHR42946:SF1">
    <property type="entry name" value="PHOSPHOGLUCOMUTASE (ALPHA-D-GLUCOSE-1,6-BISPHOSPHATE-DEPENDENT)"/>
    <property type="match status" value="1"/>
</dbReference>
<dbReference type="SUPFAM" id="SSF53738">
    <property type="entry name" value="Phosphoglucomutase, first 3 domains"/>
    <property type="match status" value="3"/>
</dbReference>
<dbReference type="NCBIfam" id="NF008139">
    <property type="entry name" value="PRK10887.1"/>
    <property type="match status" value="1"/>
</dbReference>
<evidence type="ECO:0000313" key="13">
    <source>
        <dbReference type="EMBL" id="GAA0657136.1"/>
    </source>
</evidence>
<dbReference type="InterPro" id="IPR005843">
    <property type="entry name" value="A-D-PHexomutase_C"/>
</dbReference>
<evidence type="ECO:0000259" key="12">
    <source>
        <dbReference type="Pfam" id="PF02880"/>
    </source>
</evidence>
<dbReference type="InterPro" id="IPR016055">
    <property type="entry name" value="A-D-PHexomutase_a/b/a-I/II/III"/>
</dbReference>
<dbReference type="Gene3D" id="3.30.310.50">
    <property type="entry name" value="Alpha-D-phosphohexomutase, C-terminal domain"/>
    <property type="match status" value="1"/>
</dbReference>
<evidence type="ECO:0000259" key="9">
    <source>
        <dbReference type="Pfam" id="PF00408"/>
    </source>
</evidence>
<evidence type="ECO:0000256" key="1">
    <source>
        <dbReference type="ARBA" id="ARBA00010231"/>
    </source>
</evidence>
<comment type="PTM">
    <text evidence="6">Activated by phosphorylation.</text>
</comment>
<dbReference type="RefSeq" id="WP_163957576.1">
    <property type="nucleotide sequence ID" value="NZ_BAAAES010000001.1"/>
</dbReference>
<feature type="domain" description="Alpha-D-phosphohexomutase C-terminal" evidence="9">
    <location>
        <begin position="374"/>
        <end position="439"/>
    </location>
</feature>
<sequence>MARKYFGTDGIRGATNAGAMTAAMAMKVGMAAGAYFQRGDHKHRVLIGKDTRLSGYMLESALVAGFTSVGMDVIMVGPLPTPAVAMLTQSMRADIGVMISASHNPFADNGIKLFGPDGYKLSDEAEMTIEQLIDSDVPLSPSAQIGRARRIEDAQGRYIHFAKATFPDNLRLDGLRVVIDCANGAAYKVAPSALWELGADVVSIGVNPNGTNINRDVGSTAPQTLSETVVAAGADIGIALDGDADRLIIVDEKGQVVDGDQLMATIAASWARAGRLAGGGLVATVMSNLGLERHLSAQGLGLVRTAVGDRYVLEKMRGSGYNVGGEQSGHIILSDYGTTGDGLVAALQVLAELKRAGAPASEVLHRFEPLPQLLKNVRFAGGKPLEHESVRSVIAAAEADLAGTGRLVIRPSGTEPVIRVMAEGDDARQVETWVDRICDAVRQAAA</sequence>
<organism evidence="13 14">
    <name type="scientific">Sphingomonas insulae</name>
    <dbReference type="NCBI Taxonomy" id="424800"/>
    <lineage>
        <taxon>Bacteria</taxon>
        <taxon>Pseudomonadati</taxon>
        <taxon>Pseudomonadota</taxon>
        <taxon>Alphaproteobacteria</taxon>
        <taxon>Sphingomonadales</taxon>
        <taxon>Sphingomonadaceae</taxon>
        <taxon>Sphingomonas</taxon>
    </lineage>
</organism>
<dbReference type="Gene3D" id="3.40.120.10">
    <property type="entry name" value="Alpha-D-Glucose-1,6-Bisphosphate, subunit A, domain 3"/>
    <property type="match status" value="3"/>
</dbReference>
<comment type="caution">
    <text evidence="13">The sequence shown here is derived from an EMBL/GenBank/DDBJ whole genome shotgun (WGS) entry which is preliminary data.</text>
</comment>
<feature type="domain" description="Alpha-D-phosphohexomutase alpha/beta/alpha" evidence="12">
    <location>
        <begin position="258"/>
        <end position="366"/>
    </location>
</feature>
<feature type="binding site" description="via phosphate group" evidence="6">
    <location>
        <position position="102"/>
    </location>
    <ligand>
        <name>Mg(2+)</name>
        <dbReference type="ChEBI" id="CHEBI:18420"/>
    </ligand>
</feature>
<feature type="binding site" evidence="6">
    <location>
        <position position="243"/>
    </location>
    <ligand>
        <name>Mg(2+)</name>
        <dbReference type="ChEBI" id="CHEBI:18420"/>
    </ligand>
</feature>
<reference evidence="13 14" key="1">
    <citation type="journal article" date="2019" name="Int. J. Syst. Evol. Microbiol.">
        <title>The Global Catalogue of Microorganisms (GCM) 10K type strain sequencing project: providing services to taxonomists for standard genome sequencing and annotation.</title>
        <authorList>
            <consortium name="The Broad Institute Genomics Platform"/>
            <consortium name="The Broad Institute Genome Sequencing Center for Infectious Disease"/>
            <person name="Wu L."/>
            <person name="Ma J."/>
        </authorList>
    </citation>
    <scope>NUCLEOTIDE SEQUENCE [LARGE SCALE GENOMIC DNA]</scope>
    <source>
        <strain evidence="13 14">JCM 14603</strain>
    </source>
</reference>
<dbReference type="SUPFAM" id="SSF55957">
    <property type="entry name" value="Phosphoglucomutase, C-terminal domain"/>
    <property type="match status" value="1"/>
</dbReference>
<dbReference type="InterPro" id="IPR005845">
    <property type="entry name" value="A-D-PHexomutase_a/b/a-II"/>
</dbReference>
<evidence type="ECO:0000259" key="10">
    <source>
        <dbReference type="Pfam" id="PF02878"/>
    </source>
</evidence>
<evidence type="ECO:0000256" key="7">
    <source>
        <dbReference type="RuleBase" id="RU004326"/>
    </source>
</evidence>
<dbReference type="Pfam" id="PF02879">
    <property type="entry name" value="PGM_PMM_II"/>
    <property type="match status" value="1"/>
</dbReference>
<comment type="similarity">
    <text evidence="1 6 7">Belongs to the phosphohexose mutase family.</text>
</comment>
<keyword evidence="14" id="KW-1185">Reference proteome</keyword>
<dbReference type="NCBIfam" id="TIGR01455">
    <property type="entry name" value="glmM"/>
    <property type="match status" value="1"/>
</dbReference>
<proteinExistence type="inferred from homology"/>
<dbReference type="InterPro" id="IPR036900">
    <property type="entry name" value="A-D-PHexomutase_C_sf"/>
</dbReference>
<dbReference type="InterPro" id="IPR005841">
    <property type="entry name" value="Alpha-D-phosphohexomutase_SF"/>
</dbReference>
<dbReference type="EMBL" id="BAAAES010000001">
    <property type="protein sequence ID" value="GAA0657136.1"/>
    <property type="molecule type" value="Genomic_DNA"/>
</dbReference>
<dbReference type="Proteomes" id="UP001500238">
    <property type="component" value="Unassembled WGS sequence"/>
</dbReference>
<dbReference type="HAMAP" id="MF_01554_B">
    <property type="entry name" value="GlmM_B"/>
    <property type="match status" value="1"/>
</dbReference>
<feature type="binding site" evidence="6">
    <location>
        <position position="245"/>
    </location>
    <ligand>
        <name>Mg(2+)</name>
        <dbReference type="ChEBI" id="CHEBI:18420"/>
    </ligand>
</feature>
<dbReference type="Pfam" id="PF02878">
    <property type="entry name" value="PGM_PMM_I"/>
    <property type="match status" value="1"/>
</dbReference>
<dbReference type="CDD" id="cd05802">
    <property type="entry name" value="GlmM"/>
    <property type="match status" value="1"/>
</dbReference>
<evidence type="ECO:0000256" key="3">
    <source>
        <dbReference type="ARBA" id="ARBA00022723"/>
    </source>
</evidence>